<evidence type="ECO:0000256" key="1">
    <source>
        <dbReference type="SAM" id="SignalP"/>
    </source>
</evidence>
<accession>A0A2M4B3W4</accession>
<feature type="chain" id="PRO_5014947649" evidence="1">
    <location>
        <begin position="23"/>
        <end position="69"/>
    </location>
</feature>
<organism evidence="2">
    <name type="scientific">Anopheles triannulatus</name>
    <dbReference type="NCBI Taxonomy" id="58253"/>
    <lineage>
        <taxon>Eukaryota</taxon>
        <taxon>Metazoa</taxon>
        <taxon>Ecdysozoa</taxon>
        <taxon>Arthropoda</taxon>
        <taxon>Hexapoda</taxon>
        <taxon>Insecta</taxon>
        <taxon>Pterygota</taxon>
        <taxon>Neoptera</taxon>
        <taxon>Endopterygota</taxon>
        <taxon>Diptera</taxon>
        <taxon>Nematocera</taxon>
        <taxon>Culicoidea</taxon>
        <taxon>Culicidae</taxon>
        <taxon>Anophelinae</taxon>
        <taxon>Anopheles</taxon>
    </lineage>
</organism>
<evidence type="ECO:0000313" key="2">
    <source>
        <dbReference type="EMBL" id="MBW47711.1"/>
    </source>
</evidence>
<reference evidence="2" key="1">
    <citation type="submission" date="2018-01" db="EMBL/GenBank/DDBJ databases">
        <title>An insight into the sialome of Amazonian anophelines.</title>
        <authorList>
            <person name="Ribeiro J.M."/>
            <person name="Scarpassa V."/>
            <person name="Calvo E."/>
        </authorList>
    </citation>
    <scope>NUCLEOTIDE SEQUENCE</scope>
    <source>
        <tissue evidence="2">Salivary glands</tissue>
    </source>
</reference>
<sequence length="69" mass="8515">MSRGWYHWMLRHWLWWWRSAVAAVVRQWNARSSARCCHDDRRWKLSLLAVHRKLYRVPLAVRVLARESS</sequence>
<dbReference type="EMBL" id="GGFK01014390">
    <property type="protein sequence ID" value="MBW47711.1"/>
    <property type="molecule type" value="Transcribed_RNA"/>
</dbReference>
<dbReference type="AlphaFoldDB" id="A0A2M4B3W4"/>
<feature type="signal peptide" evidence="1">
    <location>
        <begin position="1"/>
        <end position="22"/>
    </location>
</feature>
<protein>
    <submittedName>
        <fullName evidence="2">Putative secreted protein</fullName>
    </submittedName>
</protein>
<proteinExistence type="predicted"/>
<name>A0A2M4B3W4_9DIPT</name>
<keyword evidence="1" id="KW-0732">Signal</keyword>